<accession>A0ABY8EQF6</accession>
<dbReference type="InterPro" id="IPR011989">
    <property type="entry name" value="ARM-like"/>
</dbReference>
<evidence type="ECO:0000313" key="1">
    <source>
        <dbReference type="EMBL" id="WFD47800.1"/>
    </source>
</evidence>
<dbReference type="InterPro" id="IPR016024">
    <property type="entry name" value="ARM-type_fold"/>
</dbReference>
<protein>
    <submittedName>
        <fullName evidence="1">Uncharacterized protein</fullName>
    </submittedName>
</protein>
<sequence length="403" mass="45392">MWKTYAKVQDDPAQRRAALSSLLEEDNFNVPELEDVTKQLVEEVMGDIPDAELRRLVVRAIHRLSRDASPDSLIVSAPMMKRMAEISVMQPYAEEPDVAEYALRAMNNIVVHNKDLANDIDESTMRALVRFIDQPEVFDALNEGKEPVHSVSCAVRLANVSFSRPFYVPTISPIERRKILRVVIKAIQKLVPPDDTPQDSWHVSHELGMALGAAMSAMDPEEPGPEDLYILAYRTLMAAKVTDDFLGDVAVQYAASLMSVCRPPDRGRYVRIVDLAQKVCSIAARSLERFVDPQTGSQTNVKLNYDLTIESALSPLWMLIANLSEHSIALREVMEEYFFERAETDKPDRPPTKPKFPQLAKMLTSDQYPLLAFSIGNAMFLMGDKNGMFPNSRSPRHAESIWN</sequence>
<dbReference type="SUPFAM" id="SSF48371">
    <property type="entry name" value="ARM repeat"/>
    <property type="match status" value="1"/>
</dbReference>
<dbReference type="Proteomes" id="UP000818624">
    <property type="component" value="Chromosome 2"/>
</dbReference>
<reference evidence="1 2" key="1">
    <citation type="journal article" date="2020" name="Elife">
        <title>Loss of centromere function drives karyotype evolution in closely related Malassezia species.</title>
        <authorList>
            <person name="Sankaranarayanan S.R."/>
            <person name="Ianiri G."/>
            <person name="Coelho M.A."/>
            <person name="Reza M.H."/>
            <person name="Thimmappa B.C."/>
            <person name="Ganguly P."/>
            <person name="Vadnala R.N."/>
            <person name="Sun S."/>
            <person name="Siddharthan R."/>
            <person name="Tellgren-Roth C."/>
            <person name="Dawson T.L."/>
            <person name="Heitman J."/>
            <person name="Sanyal K."/>
        </authorList>
    </citation>
    <scope>NUCLEOTIDE SEQUENCE [LARGE SCALE GENOMIC DNA]</scope>
    <source>
        <strain evidence="1">CBS14141</strain>
    </source>
</reference>
<gene>
    <name evidence="1" type="ORF">GLX27_002462</name>
</gene>
<evidence type="ECO:0000313" key="2">
    <source>
        <dbReference type="Proteomes" id="UP000818624"/>
    </source>
</evidence>
<dbReference type="Gene3D" id="1.25.10.10">
    <property type="entry name" value="Leucine-rich Repeat Variant"/>
    <property type="match status" value="1"/>
</dbReference>
<keyword evidence="2" id="KW-1185">Reference proteome</keyword>
<proteinExistence type="predicted"/>
<dbReference type="EMBL" id="CP046235">
    <property type="protein sequence ID" value="WFD47800.1"/>
    <property type="molecule type" value="Genomic_DNA"/>
</dbReference>
<name>A0ABY8EQF6_MALFU</name>
<organism evidence="1 2">
    <name type="scientific">Malassezia furfur</name>
    <name type="common">Pityriasis versicolor infection agent</name>
    <name type="synonym">Pityrosporum furfur</name>
    <dbReference type="NCBI Taxonomy" id="55194"/>
    <lineage>
        <taxon>Eukaryota</taxon>
        <taxon>Fungi</taxon>
        <taxon>Dikarya</taxon>
        <taxon>Basidiomycota</taxon>
        <taxon>Ustilaginomycotina</taxon>
        <taxon>Malasseziomycetes</taxon>
        <taxon>Malasseziales</taxon>
        <taxon>Malasseziaceae</taxon>
        <taxon>Malassezia</taxon>
    </lineage>
</organism>